<dbReference type="RefSeq" id="WP_136163950.1">
    <property type="nucleotide sequence ID" value="NZ_CP034036.1"/>
</dbReference>
<proteinExistence type="predicted"/>
<name>A0ABX5V7E1_9GAMM</name>
<accession>A0ABX5V7E1</accession>
<evidence type="ECO:0000313" key="2">
    <source>
        <dbReference type="Proteomes" id="UP000303847"/>
    </source>
</evidence>
<organism evidence="1 2">
    <name type="scientific">Brenneria nigrifluens DSM 30175 = ATCC 13028</name>
    <dbReference type="NCBI Taxonomy" id="1121120"/>
    <lineage>
        <taxon>Bacteria</taxon>
        <taxon>Pseudomonadati</taxon>
        <taxon>Pseudomonadota</taxon>
        <taxon>Gammaproteobacteria</taxon>
        <taxon>Enterobacterales</taxon>
        <taxon>Pectobacteriaceae</taxon>
        <taxon>Brenneria</taxon>
    </lineage>
</organism>
<protein>
    <submittedName>
        <fullName evidence="1">Uncharacterized protein</fullName>
    </submittedName>
</protein>
<keyword evidence="2" id="KW-1185">Reference proteome</keyword>
<dbReference type="EMBL" id="CP034036">
    <property type="protein sequence ID" value="QCR06753.1"/>
    <property type="molecule type" value="Genomic_DNA"/>
</dbReference>
<reference evidence="1 2" key="1">
    <citation type="submission" date="2018-11" db="EMBL/GenBank/DDBJ databases">
        <title>Genome sequences of Brenneria nigrifluens and Brenneria rubrifaciens.</title>
        <authorList>
            <person name="Poret-Peterson A.T."/>
            <person name="McClean A.E."/>
            <person name="Kluepfel D.A."/>
        </authorList>
    </citation>
    <scope>NUCLEOTIDE SEQUENCE [LARGE SCALE GENOMIC DNA]</scope>
    <source>
        <strain evidence="1 2">ATCC 13028</strain>
    </source>
</reference>
<dbReference type="Proteomes" id="UP000303847">
    <property type="component" value="Chromosome"/>
</dbReference>
<gene>
    <name evidence="1" type="ORF">EH206_22965</name>
</gene>
<evidence type="ECO:0000313" key="1">
    <source>
        <dbReference type="EMBL" id="QCR06753.1"/>
    </source>
</evidence>
<sequence length="78" mass="8878">MKKYNCKSIRCPRFPASVLVLPSGSIIWRKKAQGFDAATCGLIQTNPVMALPMRHVCRAVARDYRAKERCRSRLAVHF</sequence>